<protein>
    <submittedName>
        <fullName evidence="2">Uncharacterized protein</fullName>
    </submittedName>
</protein>
<reference evidence="2" key="1">
    <citation type="submission" date="2013-04" db="EMBL/GenBank/DDBJ databases">
        <authorList>
            <person name="Qu J."/>
            <person name="Murali S.C."/>
            <person name="Bandaranaike D."/>
            <person name="Bellair M."/>
            <person name="Blankenburg K."/>
            <person name="Chao H."/>
            <person name="Dinh H."/>
            <person name="Doddapaneni H."/>
            <person name="Downs B."/>
            <person name="Dugan-Rocha S."/>
            <person name="Elkadiri S."/>
            <person name="Gnanaolivu R.D."/>
            <person name="Hernandez B."/>
            <person name="Javaid M."/>
            <person name="Jayaseelan J.C."/>
            <person name="Lee S."/>
            <person name="Li M."/>
            <person name="Ming W."/>
            <person name="Munidasa M."/>
            <person name="Muniz J."/>
            <person name="Nguyen L."/>
            <person name="Ongeri F."/>
            <person name="Osuji N."/>
            <person name="Pu L.-L."/>
            <person name="Puazo M."/>
            <person name="Qu C."/>
            <person name="Quiroz J."/>
            <person name="Raj R."/>
            <person name="Weissenberger G."/>
            <person name="Xin Y."/>
            <person name="Zou X."/>
            <person name="Han Y."/>
            <person name="Richards S."/>
            <person name="Worley K."/>
            <person name="Muzny D."/>
            <person name="Gibbs R."/>
        </authorList>
    </citation>
    <scope>NUCLEOTIDE SEQUENCE</scope>
    <source>
        <strain evidence="2">Sampled in the wild</strain>
    </source>
</reference>
<keyword evidence="1" id="KW-1133">Transmembrane helix</keyword>
<sequence length="87" mass="9938">MSGKLKRKGMSYVVIIFDVIYVSLLKLVYHNIVLLQRKEQPLMKTLRHNLQGSHLHEVLSSSGLHGCTLSVNKLRNSMTLHIKIESL</sequence>
<name>A0A8K0JUY5_LADFU</name>
<evidence type="ECO:0000313" key="2">
    <source>
        <dbReference type="EMBL" id="KAG8222719.1"/>
    </source>
</evidence>
<proteinExistence type="predicted"/>
<dbReference type="AlphaFoldDB" id="A0A8K0JUY5"/>
<evidence type="ECO:0000313" key="3">
    <source>
        <dbReference type="Proteomes" id="UP000792457"/>
    </source>
</evidence>
<dbReference type="Proteomes" id="UP000792457">
    <property type="component" value="Unassembled WGS sequence"/>
</dbReference>
<keyword evidence="3" id="KW-1185">Reference proteome</keyword>
<comment type="caution">
    <text evidence="2">The sequence shown here is derived from an EMBL/GenBank/DDBJ whole genome shotgun (WGS) entry which is preliminary data.</text>
</comment>
<keyword evidence="1" id="KW-0812">Transmembrane</keyword>
<organism evidence="2 3">
    <name type="scientific">Ladona fulva</name>
    <name type="common">Scarce chaser dragonfly</name>
    <name type="synonym">Libellula fulva</name>
    <dbReference type="NCBI Taxonomy" id="123851"/>
    <lineage>
        <taxon>Eukaryota</taxon>
        <taxon>Metazoa</taxon>
        <taxon>Ecdysozoa</taxon>
        <taxon>Arthropoda</taxon>
        <taxon>Hexapoda</taxon>
        <taxon>Insecta</taxon>
        <taxon>Pterygota</taxon>
        <taxon>Palaeoptera</taxon>
        <taxon>Odonata</taxon>
        <taxon>Epiprocta</taxon>
        <taxon>Anisoptera</taxon>
        <taxon>Libelluloidea</taxon>
        <taxon>Libellulidae</taxon>
        <taxon>Ladona</taxon>
    </lineage>
</organism>
<gene>
    <name evidence="2" type="ORF">J437_LFUL001889</name>
</gene>
<dbReference type="EMBL" id="KZ308142">
    <property type="protein sequence ID" value="KAG8222719.1"/>
    <property type="molecule type" value="Genomic_DNA"/>
</dbReference>
<keyword evidence="1" id="KW-0472">Membrane</keyword>
<reference evidence="2" key="2">
    <citation type="submission" date="2017-10" db="EMBL/GenBank/DDBJ databases">
        <title>Ladona fulva Genome sequencing and assembly.</title>
        <authorList>
            <person name="Murali S."/>
            <person name="Richards S."/>
            <person name="Bandaranaike D."/>
            <person name="Bellair M."/>
            <person name="Blankenburg K."/>
            <person name="Chao H."/>
            <person name="Dinh H."/>
            <person name="Doddapaneni H."/>
            <person name="Dugan-Rocha S."/>
            <person name="Elkadiri S."/>
            <person name="Gnanaolivu R."/>
            <person name="Hernandez B."/>
            <person name="Skinner E."/>
            <person name="Javaid M."/>
            <person name="Lee S."/>
            <person name="Li M."/>
            <person name="Ming W."/>
            <person name="Munidasa M."/>
            <person name="Muniz J."/>
            <person name="Nguyen L."/>
            <person name="Hughes D."/>
            <person name="Osuji N."/>
            <person name="Pu L.-L."/>
            <person name="Puazo M."/>
            <person name="Qu C."/>
            <person name="Quiroz J."/>
            <person name="Raj R."/>
            <person name="Weissenberger G."/>
            <person name="Xin Y."/>
            <person name="Zou X."/>
            <person name="Han Y."/>
            <person name="Worley K."/>
            <person name="Muzny D."/>
            <person name="Gibbs R."/>
        </authorList>
    </citation>
    <scope>NUCLEOTIDE SEQUENCE</scope>
    <source>
        <strain evidence="2">Sampled in the wild</strain>
    </source>
</reference>
<feature type="transmembrane region" description="Helical" evidence="1">
    <location>
        <begin position="12"/>
        <end position="29"/>
    </location>
</feature>
<evidence type="ECO:0000256" key="1">
    <source>
        <dbReference type="SAM" id="Phobius"/>
    </source>
</evidence>
<accession>A0A8K0JUY5</accession>